<keyword evidence="2" id="KW-1185">Reference proteome</keyword>
<dbReference type="Gene3D" id="2.40.10.120">
    <property type="match status" value="1"/>
</dbReference>
<evidence type="ECO:0000313" key="2">
    <source>
        <dbReference type="Proteomes" id="UP001597205"/>
    </source>
</evidence>
<proteinExistence type="predicted"/>
<dbReference type="PANTHER" id="PTHR43019:SF23">
    <property type="entry name" value="PROTEASE DO-LIKE 5, CHLOROPLASTIC"/>
    <property type="match status" value="1"/>
</dbReference>
<name>A0ABW3RL21_9SPHI</name>
<organism evidence="1 2">
    <name type="scientific">Sphingobacterium daejeonense</name>
    <dbReference type="NCBI Taxonomy" id="371142"/>
    <lineage>
        <taxon>Bacteria</taxon>
        <taxon>Pseudomonadati</taxon>
        <taxon>Bacteroidota</taxon>
        <taxon>Sphingobacteriia</taxon>
        <taxon>Sphingobacteriales</taxon>
        <taxon>Sphingobacteriaceae</taxon>
        <taxon>Sphingobacterium</taxon>
    </lineage>
</organism>
<dbReference type="Proteomes" id="UP001597205">
    <property type="component" value="Unassembled WGS sequence"/>
</dbReference>
<dbReference type="PANTHER" id="PTHR43019">
    <property type="entry name" value="SERINE ENDOPROTEASE DEGS"/>
    <property type="match status" value="1"/>
</dbReference>
<dbReference type="GO" id="GO:0006508">
    <property type="term" value="P:proteolysis"/>
    <property type="evidence" value="ECO:0007669"/>
    <property type="project" value="UniProtKB-KW"/>
</dbReference>
<dbReference type="EMBL" id="JBHTKY010000012">
    <property type="protein sequence ID" value="MFD1165866.1"/>
    <property type="molecule type" value="Genomic_DNA"/>
</dbReference>
<keyword evidence="1" id="KW-0378">Hydrolase</keyword>
<dbReference type="RefSeq" id="WP_380896140.1">
    <property type="nucleotide sequence ID" value="NZ_JBHTKY010000012.1"/>
</dbReference>
<protein>
    <submittedName>
        <fullName evidence="1">Serine protease</fullName>
    </submittedName>
</protein>
<accession>A0ABW3RL21</accession>
<dbReference type="SUPFAM" id="SSF50494">
    <property type="entry name" value="Trypsin-like serine proteases"/>
    <property type="match status" value="1"/>
</dbReference>
<reference evidence="2" key="1">
    <citation type="journal article" date="2019" name="Int. J. Syst. Evol. Microbiol.">
        <title>The Global Catalogue of Microorganisms (GCM) 10K type strain sequencing project: providing services to taxonomists for standard genome sequencing and annotation.</title>
        <authorList>
            <consortium name="The Broad Institute Genomics Platform"/>
            <consortium name="The Broad Institute Genome Sequencing Center for Infectious Disease"/>
            <person name="Wu L."/>
            <person name="Ma J."/>
        </authorList>
    </citation>
    <scope>NUCLEOTIDE SEQUENCE [LARGE SCALE GENOMIC DNA]</scope>
    <source>
        <strain evidence="2">CCUG 52468</strain>
    </source>
</reference>
<dbReference type="InterPro" id="IPR009003">
    <property type="entry name" value="Peptidase_S1_PA"/>
</dbReference>
<evidence type="ECO:0000313" key="1">
    <source>
        <dbReference type="EMBL" id="MFD1165866.1"/>
    </source>
</evidence>
<sequence>MLLKKKYGVKLLFVALLVLPWVQAIGQQKGEELFIEDSFYLNGLEQKIMTAVKQQKPKTISQIQIETKFLVDDQSVSLSLPTTNNSKILSPEEIYAQNKSAVLIVGRLNHANPELAPMADPIATAFFISEDGIAVTNRHVFGEMIYSKKSVDSLKLSKDSSLYYVQNFEGEIFTIDKILAYSASNDVLIFKVNTGNKKVSFIPLGDPLPVGSKVFVIAHPEQNYYFLSEGIVAKNSKLVNPANPKQRQWRMTITADYAVGSSGGPIINSSGNLVGIVSSTSNIYGSKTEKIPLQMVLKNAISVIAIKELFKP</sequence>
<comment type="caution">
    <text evidence="1">The sequence shown here is derived from an EMBL/GenBank/DDBJ whole genome shotgun (WGS) entry which is preliminary data.</text>
</comment>
<keyword evidence="1" id="KW-0645">Protease</keyword>
<gene>
    <name evidence="1" type="ORF">ACFQ2C_09650</name>
</gene>
<dbReference type="GO" id="GO:0008233">
    <property type="term" value="F:peptidase activity"/>
    <property type="evidence" value="ECO:0007669"/>
    <property type="project" value="UniProtKB-KW"/>
</dbReference>
<dbReference type="Pfam" id="PF13365">
    <property type="entry name" value="Trypsin_2"/>
    <property type="match status" value="1"/>
</dbReference>